<evidence type="ECO:0000256" key="6">
    <source>
        <dbReference type="ARBA" id="ARBA00022764"/>
    </source>
</evidence>
<dbReference type="GO" id="GO:0016020">
    <property type="term" value="C:membrane"/>
    <property type="evidence" value="ECO:0007669"/>
    <property type="project" value="UniProtKB-SubCell"/>
</dbReference>
<proteinExistence type="predicted"/>
<feature type="domain" description="Blue (type 1) copper" evidence="13">
    <location>
        <begin position="53"/>
        <end position="140"/>
    </location>
</feature>
<evidence type="ECO:0000256" key="4">
    <source>
        <dbReference type="ARBA" id="ARBA00022448"/>
    </source>
</evidence>
<dbReference type="EMBL" id="CP001830">
    <property type="protein sequence ID" value="AEH80241.1"/>
    <property type="molecule type" value="Genomic_DNA"/>
</dbReference>
<keyword evidence="7" id="KW-0249">Electron transport</keyword>
<dbReference type="Proteomes" id="UP000009045">
    <property type="component" value="Chromosome"/>
</dbReference>
<keyword evidence="5 11" id="KW-0479">Metal-binding</keyword>
<dbReference type="GO" id="GO:0042597">
    <property type="term" value="C:periplasmic space"/>
    <property type="evidence" value="ECO:0007669"/>
    <property type="project" value="UniProtKB-SubCell"/>
</dbReference>
<dbReference type="InterPro" id="IPR008972">
    <property type="entry name" value="Cupredoxin"/>
</dbReference>
<dbReference type="KEGG" id="smx:SM11_chr2997"/>
<gene>
    <name evidence="14" type="primary">azu2</name>
    <name evidence="14" type="ordered locus">SM11_chr2997</name>
</gene>
<dbReference type="SUPFAM" id="SSF49503">
    <property type="entry name" value="Cupredoxins"/>
    <property type="match status" value="1"/>
</dbReference>
<name>F7X8Y1_SINMM</name>
<dbReference type="InterPro" id="IPR002386">
    <property type="entry name" value="Amicyanin/Pseudoazurin"/>
</dbReference>
<dbReference type="InterPro" id="IPR000923">
    <property type="entry name" value="BlueCu_1"/>
</dbReference>
<dbReference type="CDD" id="cd04218">
    <property type="entry name" value="Pseudoazurin"/>
    <property type="match status" value="1"/>
</dbReference>
<evidence type="ECO:0000256" key="10">
    <source>
        <dbReference type="NCBIfam" id="TIGR02375"/>
    </source>
</evidence>
<feature type="binding site" evidence="11">
    <location>
        <position position="88"/>
    </location>
    <ligand>
        <name>Cu cation</name>
        <dbReference type="ChEBI" id="CHEBI:23378"/>
    </ligand>
</feature>
<evidence type="ECO:0000259" key="13">
    <source>
        <dbReference type="Pfam" id="PF00127"/>
    </source>
</evidence>
<dbReference type="GO" id="GO:0009055">
    <property type="term" value="F:electron transfer activity"/>
    <property type="evidence" value="ECO:0007669"/>
    <property type="project" value="InterPro"/>
</dbReference>
<evidence type="ECO:0000256" key="7">
    <source>
        <dbReference type="ARBA" id="ARBA00022982"/>
    </source>
</evidence>
<comment type="cofactor">
    <cofactor evidence="11">
        <name>Cu cation</name>
        <dbReference type="ChEBI" id="CHEBI:23378"/>
    </cofactor>
    <text evidence="11">Binds 1 copper ion per subunit.</text>
</comment>
<comment type="subcellular location">
    <subcellularLocation>
        <location evidence="1">Membrane</location>
    </subcellularLocation>
    <subcellularLocation>
        <location evidence="2">Periplasm</location>
    </subcellularLocation>
</comment>
<dbReference type="Pfam" id="PF00127">
    <property type="entry name" value="Copper-bind"/>
    <property type="match status" value="1"/>
</dbReference>
<feature type="binding site" evidence="11">
    <location>
        <position position="129"/>
    </location>
    <ligand>
        <name>Cu cation</name>
        <dbReference type="ChEBI" id="CHEBI:23378"/>
    </ligand>
</feature>
<dbReference type="PRINTS" id="PR00156">
    <property type="entry name" value="COPPERBLUE"/>
</dbReference>
<dbReference type="InterPro" id="IPR028871">
    <property type="entry name" value="BlueCu_1_BS"/>
</dbReference>
<feature type="region of interest" description="Disordered" evidence="12">
    <location>
        <begin position="1"/>
        <end position="24"/>
    </location>
</feature>
<dbReference type="Gene3D" id="2.60.40.420">
    <property type="entry name" value="Cupredoxins - blue copper proteins"/>
    <property type="match status" value="1"/>
</dbReference>
<dbReference type="GO" id="GO:0005507">
    <property type="term" value="F:copper ion binding"/>
    <property type="evidence" value="ECO:0007669"/>
    <property type="project" value="UniProtKB-UniRule"/>
</dbReference>
<evidence type="ECO:0000256" key="12">
    <source>
        <dbReference type="SAM" id="MobiDB-lite"/>
    </source>
</evidence>
<dbReference type="NCBIfam" id="TIGR02375">
    <property type="entry name" value="pseudoazurin"/>
    <property type="match status" value="1"/>
</dbReference>
<evidence type="ECO:0000256" key="5">
    <source>
        <dbReference type="ARBA" id="ARBA00022723"/>
    </source>
</evidence>
<keyword evidence="4" id="KW-0813">Transport</keyword>
<dbReference type="InterPro" id="IPR001235">
    <property type="entry name" value="Copper_blue_Plastocyanin"/>
</dbReference>
<evidence type="ECO:0000256" key="1">
    <source>
        <dbReference type="ARBA" id="ARBA00004370"/>
    </source>
</evidence>
<evidence type="ECO:0000256" key="3">
    <source>
        <dbReference type="ARBA" id="ARBA00016984"/>
    </source>
</evidence>
<reference evidence="14 15" key="1">
    <citation type="journal article" date="2011" name="J. Biotechnol.">
        <title>The complete genome sequence of the dominant Sinorhizobium meliloti field isolate SM11 extends the S. meliloti pan-genome.</title>
        <authorList>
            <person name="Schneiker-Bekel S."/>
            <person name="Wibberg D."/>
            <person name="Bekel T."/>
            <person name="Blom J."/>
            <person name="Linke B."/>
            <person name="Neuweger H."/>
            <person name="Stiens M."/>
            <person name="Vorholter F.J."/>
            <person name="Weidner S."/>
            <person name="Goesmann A."/>
            <person name="Puhler A."/>
            <person name="Schluter A."/>
        </authorList>
    </citation>
    <scope>NUCLEOTIDE SEQUENCE [LARGE SCALE GENOMIC DNA]</scope>
    <source>
        <strain evidence="14 15">SM11</strain>
    </source>
</reference>
<dbReference type="InterPro" id="IPR012745">
    <property type="entry name" value="Pseudoazurin"/>
</dbReference>
<dbReference type="PROSITE" id="PS00196">
    <property type="entry name" value="COPPER_BLUE"/>
    <property type="match status" value="1"/>
</dbReference>
<evidence type="ECO:0000256" key="2">
    <source>
        <dbReference type="ARBA" id="ARBA00004418"/>
    </source>
</evidence>
<feature type="binding site" evidence="11">
    <location>
        <position position="126"/>
    </location>
    <ligand>
        <name>Cu cation</name>
        <dbReference type="ChEBI" id="CHEBI:23378"/>
    </ligand>
</feature>
<dbReference type="AlphaFoldDB" id="F7X8Y1"/>
<dbReference type="HOGENOM" id="CLU_124330_0_0_5"/>
<keyword evidence="9" id="KW-0472">Membrane</keyword>
<protein>
    <recommendedName>
        <fullName evidence="3 10">Pseudoazurin</fullName>
    </recommendedName>
</protein>
<feature type="binding site" evidence="11">
    <location>
        <position position="134"/>
    </location>
    <ligand>
        <name>Cu cation</name>
        <dbReference type="ChEBI" id="CHEBI:23378"/>
    </ligand>
</feature>
<accession>F7X8Y1</accession>
<evidence type="ECO:0000256" key="11">
    <source>
        <dbReference type="PIRSR" id="PIRSR602386-1"/>
    </source>
</evidence>
<sequence length="173" mass="18381">MSRRSPEKPSDRRHAGVDARQGEESTLKTKMMLLAMLCATSAGQANAEEYRVEMLNKAADGRVMAFEPAVIRAQPGDTVTFVAKDKGHNSALMKGGAPEGAETWKGKINEEITVTLSKPGVYMYQCAPHVGMGMIGAIVVGEPANLEAVKGIKYPGKSKAAAEKIFAEIESGG</sequence>
<dbReference type="PRINTS" id="PR00155">
    <property type="entry name" value="AMICYANIN"/>
</dbReference>
<keyword evidence="8 11" id="KW-0186">Copper</keyword>
<organism evidence="14 15">
    <name type="scientific">Sinorhizobium meliloti (strain SM11)</name>
    <dbReference type="NCBI Taxonomy" id="707241"/>
    <lineage>
        <taxon>Bacteria</taxon>
        <taxon>Pseudomonadati</taxon>
        <taxon>Pseudomonadota</taxon>
        <taxon>Alphaproteobacteria</taxon>
        <taxon>Hyphomicrobiales</taxon>
        <taxon>Rhizobiaceae</taxon>
        <taxon>Sinorhizobium/Ensifer group</taxon>
        <taxon>Sinorhizobium</taxon>
    </lineage>
</organism>
<dbReference type="PATRIC" id="fig|707241.3.peg.3127"/>
<dbReference type="PANTHER" id="PTHR34192:SF10">
    <property type="entry name" value="PLASTOCYANIN MAJOR ISOFORM, CHLOROPLASTIC-RELATED"/>
    <property type="match status" value="1"/>
</dbReference>
<evidence type="ECO:0000313" key="15">
    <source>
        <dbReference type="Proteomes" id="UP000009045"/>
    </source>
</evidence>
<keyword evidence="6" id="KW-0574">Periplasm</keyword>
<evidence type="ECO:0000256" key="8">
    <source>
        <dbReference type="ARBA" id="ARBA00023008"/>
    </source>
</evidence>
<evidence type="ECO:0000256" key="9">
    <source>
        <dbReference type="ARBA" id="ARBA00023136"/>
    </source>
</evidence>
<dbReference type="PANTHER" id="PTHR34192">
    <property type="entry name" value="PLASTOCYANIN MAJOR ISOFORM, CHLOROPLASTIC-RELATED"/>
    <property type="match status" value="1"/>
</dbReference>
<evidence type="ECO:0000313" key="14">
    <source>
        <dbReference type="EMBL" id="AEH80241.1"/>
    </source>
</evidence>